<name>A0A9P0TGQ9_PIEBR</name>
<dbReference type="EMBL" id="CALOZG010000027">
    <property type="protein sequence ID" value="CAH4032045.1"/>
    <property type="molecule type" value="Genomic_DNA"/>
</dbReference>
<organism evidence="2 3">
    <name type="scientific">Pieris brassicae</name>
    <name type="common">White butterfly</name>
    <name type="synonym">Large white butterfly</name>
    <dbReference type="NCBI Taxonomy" id="7116"/>
    <lineage>
        <taxon>Eukaryota</taxon>
        <taxon>Metazoa</taxon>
        <taxon>Ecdysozoa</taxon>
        <taxon>Arthropoda</taxon>
        <taxon>Hexapoda</taxon>
        <taxon>Insecta</taxon>
        <taxon>Pterygota</taxon>
        <taxon>Neoptera</taxon>
        <taxon>Endopterygota</taxon>
        <taxon>Lepidoptera</taxon>
        <taxon>Glossata</taxon>
        <taxon>Ditrysia</taxon>
        <taxon>Papilionoidea</taxon>
        <taxon>Pieridae</taxon>
        <taxon>Pierinae</taxon>
        <taxon>Pieris</taxon>
    </lineage>
</organism>
<gene>
    <name evidence="2" type="ORF">PIBRA_LOCUS8486</name>
</gene>
<proteinExistence type="predicted"/>
<feature type="region of interest" description="Disordered" evidence="1">
    <location>
        <begin position="1"/>
        <end position="32"/>
    </location>
</feature>
<dbReference type="AlphaFoldDB" id="A0A9P0TGQ9"/>
<comment type="caution">
    <text evidence="2">The sequence shown here is derived from an EMBL/GenBank/DDBJ whole genome shotgun (WGS) entry which is preliminary data.</text>
</comment>
<evidence type="ECO:0000313" key="3">
    <source>
        <dbReference type="Proteomes" id="UP001152562"/>
    </source>
</evidence>
<sequence>MEENILPVHPGRARKRARNESQWRRAQEKAERYSAKDLPQVPTCNHNKKAIYECKNLTLADAKGFHDGFYAYKTKQAQDAFLLKFCHVTDVQRRRPRAGTQSGRQAKYSTKLSLKERIPLPLLHVCQSAFLGILQIPSHRIRRVAEVYKKTGGLVKEKRGGDHTSH</sequence>
<accession>A0A9P0TGQ9</accession>
<keyword evidence="3" id="KW-1185">Reference proteome</keyword>
<protein>
    <submittedName>
        <fullName evidence="2">Uncharacterized protein</fullName>
    </submittedName>
</protein>
<feature type="compositionally biased region" description="Basic and acidic residues" evidence="1">
    <location>
        <begin position="18"/>
        <end position="32"/>
    </location>
</feature>
<reference evidence="2" key="1">
    <citation type="submission" date="2022-05" db="EMBL/GenBank/DDBJ databases">
        <authorList>
            <person name="Okamura Y."/>
        </authorList>
    </citation>
    <scope>NUCLEOTIDE SEQUENCE</scope>
</reference>
<evidence type="ECO:0000256" key="1">
    <source>
        <dbReference type="SAM" id="MobiDB-lite"/>
    </source>
</evidence>
<evidence type="ECO:0000313" key="2">
    <source>
        <dbReference type="EMBL" id="CAH4032045.1"/>
    </source>
</evidence>
<dbReference type="Proteomes" id="UP001152562">
    <property type="component" value="Unassembled WGS sequence"/>
</dbReference>